<feature type="compositionally biased region" description="Polar residues" evidence="1">
    <location>
        <begin position="279"/>
        <end position="293"/>
    </location>
</feature>
<dbReference type="Proteomes" id="UP000259762">
    <property type="component" value="Chromosome"/>
</dbReference>
<accession>A0A2Z2LBN4</accession>
<sequence length="319" mass="32688">MDMLVGLLYFIAASVSIGIGVLLESAFSAAWEDKQEAERGTESKEKDREEESAEVEREQGKLSSPEQPASAPALLSGVKGIIDTSSIADAVKKRLKDVGVCLPNNASTNELVRKAVDAMVEEMVQRLQQSAEALSQVSTGEMDAATLQQQHPKTSAVLESVKQGLTARGLTASSSVLDVVNSITQGTSAIGQQRQQATICGGTGADVISKAASTAEGATGAAEGATAGVVNEAVGLTTNETGTTTAETGTSVTNGTTTTLTASSEAATCHTFDDEDQQHTGTCPANVVDNSSPGSGGPSTYVEEAQPLGGGRTWHLSPS</sequence>
<reference evidence="3" key="1">
    <citation type="submission" date="2018-06" db="EMBL/GenBank/DDBJ databases">
        <title>The Anaplasma ovis genome reveals a high proportion of pseudogenes.</title>
        <authorList>
            <person name="Liu Z."/>
            <person name="Peasley A.M."/>
            <person name="Yang J."/>
            <person name="Li Y."/>
            <person name="Guan G."/>
            <person name="Luo J."/>
            <person name="Yin H."/>
            <person name="Brayton K.A."/>
        </authorList>
    </citation>
    <scope>NUCLEOTIDE SEQUENCE [LARGE SCALE GENOMIC DNA]</scope>
    <source>
        <strain evidence="3">Haibei</strain>
    </source>
</reference>
<keyword evidence="3" id="KW-1185">Reference proteome</keyword>
<name>A0A2Z2LBN4_9RICK</name>
<evidence type="ECO:0000313" key="3">
    <source>
        <dbReference type="Proteomes" id="UP000259762"/>
    </source>
</evidence>
<feature type="compositionally biased region" description="Basic and acidic residues" evidence="1">
    <location>
        <begin position="33"/>
        <end position="60"/>
    </location>
</feature>
<proteinExistence type="predicted"/>
<protein>
    <submittedName>
        <fullName evidence="2">Uncharacterized protein</fullName>
    </submittedName>
</protein>
<gene>
    <name evidence="2" type="ORF">AOV_02410</name>
</gene>
<dbReference type="AlphaFoldDB" id="A0A2Z2LBN4"/>
<feature type="region of interest" description="Disordered" evidence="1">
    <location>
        <begin position="33"/>
        <end position="71"/>
    </location>
</feature>
<evidence type="ECO:0000256" key="1">
    <source>
        <dbReference type="SAM" id="MobiDB-lite"/>
    </source>
</evidence>
<organism evidence="2 3">
    <name type="scientific">Anaplasma ovis str. Haibei</name>
    <dbReference type="NCBI Taxonomy" id="1248439"/>
    <lineage>
        <taxon>Bacteria</taxon>
        <taxon>Pseudomonadati</taxon>
        <taxon>Pseudomonadota</taxon>
        <taxon>Alphaproteobacteria</taxon>
        <taxon>Rickettsiales</taxon>
        <taxon>Anaplasmataceae</taxon>
        <taxon>Anaplasma</taxon>
    </lineage>
</organism>
<reference evidence="2 3" key="2">
    <citation type="journal article" date="2019" name="BMC Genomics">
        <title>The Anaplasma ovis genome reveals a high proportion of pseudogenes.</title>
        <authorList>
            <person name="Liu Z."/>
            <person name="Peasley A.M."/>
            <person name="Yang J."/>
            <person name="Li Y."/>
            <person name="Guan G."/>
            <person name="Luo J."/>
            <person name="Yin H."/>
            <person name="Brayton K.A."/>
        </authorList>
    </citation>
    <scope>NUCLEOTIDE SEQUENCE [LARGE SCALE GENOMIC DNA]</scope>
    <source>
        <strain evidence="2 3">Haibei</strain>
    </source>
</reference>
<dbReference type="KEGG" id="aoh:AOV_02410"/>
<evidence type="ECO:0000313" key="2">
    <source>
        <dbReference type="EMBL" id="ASI47704.1"/>
    </source>
</evidence>
<feature type="region of interest" description="Disordered" evidence="1">
    <location>
        <begin position="273"/>
        <end position="319"/>
    </location>
</feature>
<dbReference type="EMBL" id="CP015994">
    <property type="protein sequence ID" value="ASI47704.1"/>
    <property type="molecule type" value="Genomic_DNA"/>
</dbReference>